<evidence type="ECO:0000259" key="2">
    <source>
        <dbReference type="Pfam" id="PF12729"/>
    </source>
</evidence>
<accession>A0A1I5C0C1</accession>
<feature type="domain" description="Chemotaxis methyl-accepting receptor HlyB-like 4HB MCP" evidence="2">
    <location>
        <begin position="12"/>
        <end position="185"/>
    </location>
</feature>
<organism evidence="3 4">
    <name type="scientific">Salegentibacter flavus</name>
    <dbReference type="NCBI Taxonomy" id="287099"/>
    <lineage>
        <taxon>Bacteria</taxon>
        <taxon>Pseudomonadati</taxon>
        <taxon>Bacteroidota</taxon>
        <taxon>Flavobacteriia</taxon>
        <taxon>Flavobacteriales</taxon>
        <taxon>Flavobacteriaceae</taxon>
        <taxon>Salegentibacter</taxon>
    </lineage>
</organism>
<dbReference type="InterPro" id="IPR024478">
    <property type="entry name" value="HlyB_4HB_MCP"/>
</dbReference>
<gene>
    <name evidence="3" type="ORF">SAMN05660413_02643</name>
</gene>
<keyword evidence="1" id="KW-1133">Transmembrane helix</keyword>
<keyword evidence="1" id="KW-0472">Membrane</keyword>
<feature type="transmembrane region" description="Helical" evidence="1">
    <location>
        <begin position="194"/>
        <end position="218"/>
    </location>
</feature>
<dbReference type="Pfam" id="PF12729">
    <property type="entry name" value="4HB_MCP_1"/>
    <property type="match status" value="1"/>
</dbReference>
<dbReference type="Proteomes" id="UP000199153">
    <property type="component" value="Unassembled WGS sequence"/>
</dbReference>
<evidence type="ECO:0000313" key="4">
    <source>
        <dbReference type="Proteomes" id="UP000199153"/>
    </source>
</evidence>
<name>A0A1I5C0C1_9FLAO</name>
<sequence>MKDLFSIKPEKRKRLILLLSLFFALILIAELIENKNLQKIDSDFSSLYEDRLIPASQMYMLSDLLHEKQLIFEHLNENNYRIASTDLEKIKDENRKINNILAEYETTYLVEEEVEHLANFRTNLKAYQEVESKILYHLENKNFGVAQVLINTEGRALFNNANTHLNRLAEIQPEVGRELLADYRSSFGSSSLLYYFKIAITLLFGVFVLRLLGLVNLVSQPKQKFELN</sequence>
<evidence type="ECO:0000256" key="1">
    <source>
        <dbReference type="SAM" id="Phobius"/>
    </source>
</evidence>
<dbReference type="OrthoDB" id="1438991at2"/>
<protein>
    <submittedName>
        <fullName evidence="3">Four helix bundle sensory module for signal transduction</fullName>
    </submittedName>
</protein>
<dbReference type="RefSeq" id="WP_093410520.1">
    <property type="nucleotide sequence ID" value="NZ_FOVL01000018.1"/>
</dbReference>
<dbReference type="AlphaFoldDB" id="A0A1I5C0C1"/>
<evidence type="ECO:0000313" key="3">
    <source>
        <dbReference type="EMBL" id="SFN80419.1"/>
    </source>
</evidence>
<keyword evidence="1" id="KW-0812">Transmembrane</keyword>
<keyword evidence="4" id="KW-1185">Reference proteome</keyword>
<proteinExistence type="predicted"/>
<reference evidence="3 4" key="1">
    <citation type="submission" date="2016-10" db="EMBL/GenBank/DDBJ databases">
        <authorList>
            <person name="de Groot N.N."/>
        </authorList>
    </citation>
    <scope>NUCLEOTIDE SEQUENCE [LARGE SCALE GENOMIC DNA]</scope>
    <source>
        <strain evidence="3 4">DSM 17794</strain>
    </source>
</reference>
<dbReference type="STRING" id="287099.SAMN05660413_02643"/>
<dbReference type="EMBL" id="FOVL01000018">
    <property type="protein sequence ID" value="SFN80419.1"/>
    <property type="molecule type" value="Genomic_DNA"/>
</dbReference>